<evidence type="ECO:0000313" key="3">
    <source>
        <dbReference type="Proteomes" id="UP000319828"/>
    </source>
</evidence>
<dbReference type="AlphaFoldDB" id="A0A557P8Z6"/>
<evidence type="ECO:0008006" key="4">
    <source>
        <dbReference type="Google" id="ProtNLM"/>
    </source>
</evidence>
<gene>
    <name evidence="2" type="ORF">FOF44_07430</name>
</gene>
<reference evidence="2 3" key="1">
    <citation type="submission" date="2019-07" db="EMBL/GenBank/DDBJ databases">
        <title>The draft genome sequence of Vibrio algivorus M1486.</title>
        <authorList>
            <person name="Meng X."/>
        </authorList>
    </citation>
    <scope>NUCLEOTIDE SEQUENCE [LARGE SCALE GENOMIC DNA]</scope>
    <source>
        <strain evidence="2 3">M1486</strain>
    </source>
</reference>
<accession>A0A557P8Z6</accession>
<name>A0A557P8Z6_9VIBR</name>
<dbReference type="EMBL" id="VMKJ01000011">
    <property type="protein sequence ID" value="TVO37134.1"/>
    <property type="molecule type" value="Genomic_DNA"/>
</dbReference>
<dbReference type="Gene3D" id="2.40.128.300">
    <property type="match status" value="1"/>
</dbReference>
<feature type="chain" id="PRO_5021754822" description="Lipoprotein" evidence="1">
    <location>
        <begin position="24"/>
        <end position="346"/>
    </location>
</feature>
<feature type="signal peptide" evidence="1">
    <location>
        <begin position="1"/>
        <end position="23"/>
    </location>
</feature>
<evidence type="ECO:0000256" key="1">
    <source>
        <dbReference type="SAM" id="SignalP"/>
    </source>
</evidence>
<dbReference type="PROSITE" id="PS51257">
    <property type="entry name" value="PROKAR_LIPOPROTEIN"/>
    <property type="match status" value="1"/>
</dbReference>
<sequence>MKAYTIPLSFSALLLLSACSSQPDEPQLLAQSEPIEMASSEAQSSAHNDISEQDFISASQQQAKDNVAEQFVGTYQSQPSAGLTTTLVLNDDHTAATHYDYQNGDKSLIETGYWQQQDQQLHVLMTQHTETKMKALRVFTVDGFQLKAQKEIINGGEYNLGTDGLTLQKMKVETTMVKAGQKSTQGPVDALAVASIKGSNQYDAKVDSTLRKYFKDHRTDPENNRYRWLTYDINNDQQPELFILTDWCGSGGCTILMFENHNNEWRFNSRITQVRTPIQVSNYHHFGWRDLIIPVSGGGIKAANHAMEYTGVSYPLNASTAPVSDRKGNVTLFSDNISAAQQGIKM</sequence>
<evidence type="ECO:0000313" key="2">
    <source>
        <dbReference type="EMBL" id="TVO37134.1"/>
    </source>
</evidence>
<comment type="caution">
    <text evidence="2">The sequence shown here is derived from an EMBL/GenBank/DDBJ whole genome shotgun (WGS) entry which is preliminary data.</text>
</comment>
<protein>
    <recommendedName>
        <fullName evidence="4">Lipoprotein</fullName>
    </recommendedName>
</protein>
<dbReference type="InterPro" id="IPR043176">
    <property type="entry name" value="NlpE_N_sf"/>
</dbReference>
<proteinExistence type="predicted"/>
<dbReference type="RefSeq" id="WP_144387937.1">
    <property type="nucleotide sequence ID" value="NZ_CANNCB010000018.1"/>
</dbReference>
<dbReference type="Proteomes" id="UP000319828">
    <property type="component" value="Unassembled WGS sequence"/>
</dbReference>
<dbReference type="OrthoDB" id="5348860at2"/>
<keyword evidence="1" id="KW-0732">Signal</keyword>
<organism evidence="2 3">
    <name type="scientific">Vibrio algivorus</name>
    <dbReference type="NCBI Taxonomy" id="1667024"/>
    <lineage>
        <taxon>Bacteria</taxon>
        <taxon>Pseudomonadati</taxon>
        <taxon>Pseudomonadota</taxon>
        <taxon>Gammaproteobacteria</taxon>
        <taxon>Vibrionales</taxon>
        <taxon>Vibrionaceae</taxon>
        <taxon>Vibrio</taxon>
    </lineage>
</organism>